<keyword evidence="7" id="KW-1185">Reference proteome</keyword>
<dbReference type="InterPro" id="IPR036390">
    <property type="entry name" value="WH_DNA-bd_sf"/>
</dbReference>
<dbReference type="SUPFAM" id="SSF46785">
    <property type="entry name" value="Winged helix' DNA-binding domain"/>
    <property type="match status" value="1"/>
</dbReference>
<accession>A0ABY4W4G1</accession>
<dbReference type="SUPFAM" id="SSF53850">
    <property type="entry name" value="Periplasmic binding protein-like II"/>
    <property type="match status" value="1"/>
</dbReference>
<dbReference type="InterPro" id="IPR000847">
    <property type="entry name" value="LysR_HTH_N"/>
</dbReference>
<proteinExistence type="inferred from homology"/>
<evidence type="ECO:0000313" key="6">
    <source>
        <dbReference type="EMBL" id="USG59546.1"/>
    </source>
</evidence>
<gene>
    <name evidence="6" type="ORF">NBZ79_10130</name>
</gene>
<dbReference type="InterPro" id="IPR058163">
    <property type="entry name" value="LysR-type_TF_proteobact-type"/>
</dbReference>
<dbReference type="InterPro" id="IPR036388">
    <property type="entry name" value="WH-like_DNA-bd_sf"/>
</dbReference>
<evidence type="ECO:0000256" key="2">
    <source>
        <dbReference type="ARBA" id="ARBA00023015"/>
    </source>
</evidence>
<dbReference type="Proteomes" id="UP001056291">
    <property type="component" value="Chromosome"/>
</dbReference>
<feature type="domain" description="HTH lysR-type" evidence="5">
    <location>
        <begin position="2"/>
        <end position="59"/>
    </location>
</feature>
<dbReference type="Gene3D" id="1.10.10.10">
    <property type="entry name" value="Winged helix-like DNA-binding domain superfamily/Winged helix DNA-binding domain"/>
    <property type="match status" value="1"/>
</dbReference>
<name>A0ABY4W4G1_9PROT</name>
<evidence type="ECO:0000256" key="3">
    <source>
        <dbReference type="ARBA" id="ARBA00023125"/>
    </source>
</evidence>
<reference evidence="6" key="1">
    <citation type="submission" date="2022-06" db="EMBL/GenBank/DDBJ databases">
        <title>Sneathiella actinostolidae sp. nov., isolated from a sea anemonein the Western Pacific Ocean.</title>
        <authorList>
            <person name="Wei M.J."/>
        </authorList>
    </citation>
    <scope>NUCLEOTIDE SEQUENCE</scope>
    <source>
        <strain evidence="6">PHK-P5</strain>
    </source>
</reference>
<dbReference type="Pfam" id="PF00126">
    <property type="entry name" value="HTH_1"/>
    <property type="match status" value="1"/>
</dbReference>
<keyword evidence="2" id="KW-0805">Transcription regulation</keyword>
<dbReference type="Pfam" id="PF03466">
    <property type="entry name" value="LysR_substrate"/>
    <property type="match status" value="1"/>
</dbReference>
<dbReference type="EMBL" id="CP098747">
    <property type="protein sequence ID" value="USG59546.1"/>
    <property type="molecule type" value="Genomic_DNA"/>
</dbReference>
<keyword evidence="3" id="KW-0238">DNA-binding</keyword>
<protein>
    <submittedName>
        <fullName evidence="6">LysR substrate-binding domain-containing protein</fullName>
    </submittedName>
</protein>
<dbReference type="PANTHER" id="PTHR30537:SF5">
    <property type="entry name" value="HTH-TYPE TRANSCRIPTIONAL ACTIVATOR TTDR-RELATED"/>
    <property type="match status" value="1"/>
</dbReference>
<evidence type="ECO:0000256" key="1">
    <source>
        <dbReference type="ARBA" id="ARBA00009437"/>
    </source>
</evidence>
<keyword evidence="4" id="KW-0804">Transcription</keyword>
<evidence type="ECO:0000256" key="4">
    <source>
        <dbReference type="ARBA" id="ARBA00023163"/>
    </source>
</evidence>
<dbReference type="InterPro" id="IPR005119">
    <property type="entry name" value="LysR_subst-bd"/>
</dbReference>
<sequence>MPSLDCLVFFEAASRHLNFTQAASELFVTQAAVSKRVGQLESRLGVALFHRLGPNLSLTAEGERLQGNATLALDYLDMTFQSISGEAVSAVSISANSAVSMFWLQPRMKIFGLSDEACAVNLITTDRTNDQLSTESDLAIIYSDENVPGWHCTPILEERLVPVVAPSLLERLKLVPQISLLGFGSCEKPTLLNYPRIGPESNNWDTWTEQLDLEETATWPKKEYATYAQTIGRALNGEGVALASVSLIERELRSGQLCCLSQDSLLSRFSYCLAYPRARAMRKNTRLVFEFVIGQARRQKRDDNVQASSL</sequence>
<dbReference type="Gene3D" id="3.40.190.10">
    <property type="entry name" value="Periplasmic binding protein-like II"/>
    <property type="match status" value="2"/>
</dbReference>
<evidence type="ECO:0000259" key="5">
    <source>
        <dbReference type="PROSITE" id="PS50931"/>
    </source>
</evidence>
<dbReference type="PANTHER" id="PTHR30537">
    <property type="entry name" value="HTH-TYPE TRANSCRIPTIONAL REGULATOR"/>
    <property type="match status" value="1"/>
</dbReference>
<dbReference type="PROSITE" id="PS50931">
    <property type="entry name" value="HTH_LYSR"/>
    <property type="match status" value="1"/>
</dbReference>
<dbReference type="RefSeq" id="WP_251932267.1">
    <property type="nucleotide sequence ID" value="NZ_CP098747.1"/>
</dbReference>
<organism evidence="6 7">
    <name type="scientific">Sneathiella marina</name>
    <dbReference type="NCBI Taxonomy" id="2950108"/>
    <lineage>
        <taxon>Bacteria</taxon>
        <taxon>Pseudomonadati</taxon>
        <taxon>Pseudomonadota</taxon>
        <taxon>Alphaproteobacteria</taxon>
        <taxon>Sneathiellales</taxon>
        <taxon>Sneathiellaceae</taxon>
        <taxon>Sneathiella</taxon>
    </lineage>
</organism>
<comment type="similarity">
    <text evidence="1">Belongs to the LysR transcriptional regulatory family.</text>
</comment>
<evidence type="ECO:0000313" key="7">
    <source>
        <dbReference type="Proteomes" id="UP001056291"/>
    </source>
</evidence>
<dbReference type="PRINTS" id="PR00039">
    <property type="entry name" value="HTHLYSR"/>
</dbReference>